<dbReference type="InterPro" id="IPR049625">
    <property type="entry name" value="Glyco_transf_61_cat"/>
</dbReference>
<evidence type="ECO:0000256" key="3">
    <source>
        <dbReference type="ARBA" id="ARBA00023180"/>
    </source>
</evidence>
<evidence type="ECO:0000313" key="6">
    <source>
        <dbReference type="Proteomes" id="UP001597176"/>
    </source>
</evidence>
<protein>
    <submittedName>
        <fullName evidence="5">Glycosyltransferase family 61 protein</fullName>
    </submittedName>
</protein>
<dbReference type="RefSeq" id="WP_238208841.1">
    <property type="nucleotide sequence ID" value="NZ_JBHTND010000009.1"/>
</dbReference>
<dbReference type="Proteomes" id="UP001597176">
    <property type="component" value="Unassembled WGS sequence"/>
</dbReference>
<evidence type="ECO:0000259" key="4">
    <source>
        <dbReference type="Pfam" id="PF04577"/>
    </source>
</evidence>
<sequence length="497" mass="54537">MKGNWMQPVEEETATVEAADPHRTPQVKHALRLARKLAAAGRWRKLLLTLPDIEAGGDHPDLLIERVRAAIELGDKSQIAIFTNASLSIENPKIRIKFASLLASGNEPLHAWTLLESVSAVDIDGRFLKVARRIVNSTEDEALHKAVYGVIGSDIRVVAGAPTPVEHRFPGDVGPPGPSTGNLNIVRLPGVSAGIEKKVHALWATFDETLLGDPIPYIREYNDVFVNKFGQIWSPAGYFVSSADRPMPKPISSDDVPHVKSAFSCVRGSKGYFTWLINYIPALSWCLSPETPKCTILMRKELHDLTASTLAPLGIGEDEIVAMTGTVFCERLYVGTPAMSALGRTNAYADSYGRLKHCAALQNRGDTPKRLYISRRDSLRRSMTNEAEFEARIAERGFTPVVLSQLGLLEKINLFQNAEVVIGAHGAGLSHLVFAKPGLRVVEMMPATMNQFLHMNARVCFSSLSRVYGHRHTVVLHPMNPATSAWSSDADRIADLV</sequence>
<gene>
    <name evidence="5" type="ORF">ACFQ4G_08530</name>
</gene>
<feature type="domain" description="Glycosyltransferase 61 catalytic" evidence="4">
    <location>
        <begin position="272"/>
        <end position="442"/>
    </location>
</feature>
<comment type="caution">
    <text evidence="5">The sequence shown here is derived from an EMBL/GenBank/DDBJ whole genome shotgun (WGS) entry which is preliminary data.</text>
</comment>
<name>A0ABW3WW82_9HYPH</name>
<keyword evidence="3" id="KW-0325">Glycoprotein</keyword>
<dbReference type="EMBL" id="JBHTND010000009">
    <property type="protein sequence ID" value="MFD1301627.1"/>
    <property type="molecule type" value="Genomic_DNA"/>
</dbReference>
<organism evidence="5 6">
    <name type="scientific">Methylobacterium marchantiae</name>
    <dbReference type="NCBI Taxonomy" id="600331"/>
    <lineage>
        <taxon>Bacteria</taxon>
        <taxon>Pseudomonadati</taxon>
        <taxon>Pseudomonadota</taxon>
        <taxon>Alphaproteobacteria</taxon>
        <taxon>Hyphomicrobiales</taxon>
        <taxon>Methylobacteriaceae</taxon>
        <taxon>Methylobacterium</taxon>
    </lineage>
</organism>
<evidence type="ECO:0000313" key="5">
    <source>
        <dbReference type="EMBL" id="MFD1301627.1"/>
    </source>
</evidence>
<keyword evidence="1" id="KW-0328">Glycosyltransferase</keyword>
<dbReference type="Pfam" id="PF04577">
    <property type="entry name" value="Glyco_transf_61"/>
    <property type="match status" value="1"/>
</dbReference>
<keyword evidence="2" id="KW-0808">Transferase</keyword>
<dbReference type="PANTHER" id="PTHR20961">
    <property type="entry name" value="GLYCOSYLTRANSFERASE"/>
    <property type="match status" value="1"/>
</dbReference>
<evidence type="ECO:0000256" key="2">
    <source>
        <dbReference type="ARBA" id="ARBA00022679"/>
    </source>
</evidence>
<proteinExistence type="predicted"/>
<dbReference type="InterPro" id="IPR007657">
    <property type="entry name" value="Glycosyltransferase_61"/>
</dbReference>
<evidence type="ECO:0000256" key="1">
    <source>
        <dbReference type="ARBA" id="ARBA00022676"/>
    </source>
</evidence>
<keyword evidence="6" id="KW-1185">Reference proteome</keyword>
<reference evidence="6" key="1">
    <citation type="journal article" date="2019" name="Int. J. Syst. Evol. Microbiol.">
        <title>The Global Catalogue of Microorganisms (GCM) 10K type strain sequencing project: providing services to taxonomists for standard genome sequencing and annotation.</title>
        <authorList>
            <consortium name="The Broad Institute Genomics Platform"/>
            <consortium name="The Broad Institute Genome Sequencing Center for Infectious Disease"/>
            <person name="Wu L."/>
            <person name="Ma J."/>
        </authorList>
    </citation>
    <scope>NUCLEOTIDE SEQUENCE [LARGE SCALE GENOMIC DNA]</scope>
    <source>
        <strain evidence="6">CCUG 56108</strain>
    </source>
</reference>
<accession>A0ABW3WW82</accession>